<dbReference type="Proteomes" id="UP000503129">
    <property type="component" value="Chromosome"/>
</dbReference>
<reference evidence="2 3" key="1">
    <citation type="submission" date="2018-06" db="EMBL/GenBank/DDBJ databases">
        <title>Comparative genomics of Brasilonema spp. strains.</title>
        <authorList>
            <person name="Alvarenga D.O."/>
            <person name="Fiore M.F."/>
            <person name="Varani A.M."/>
        </authorList>
    </citation>
    <scope>NUCLEOTIDE SEQUENCE [LARGE SCALE GENOMIC DNA]</scope>
    <source>
        <strain evidence="2 3">CENA114</strain>
    </source>
</reference>
<evidence type="ECO:0000313" key="3">
    <source>
        <dbReference type="Proteomes" id="UP000503129"/>
    </source>
</evidence>
<dbReference type="InterPro" id="IPR026029">
    <property type="entry name" value="MLI_dom"/>
</dbReference>
<dbReference type="AlphaFoldDB" id="A0A856MJU5"/>
<proteinExistence type="predicted"/>
<gene>
    <name evidence="2" type="ORF">DP114_26350</name>
</gene>
<dbReference type="RefSeq" id="WP_169264514.1">
    <property type="nucleotide sequence ID" value="NZ_CAWOXK010000001.1"/>
</dbReference>
<name>A0A856MJU5_9CYAN</name>
<dbReference type="KEGG" id="bsen:DP114_26350"/>
<sequence length="99" mass="11340">MQYLVIFTPKQKFETDGMPSDFQKRELEEQAQAQVLYAEGGLRQVWALDTKNRGAAVLFEAESPEHLQKMIDSFPLIKVDYADYQILPLAPYPAFAKKS</sequence>
<dbReference type="InterPro" id="IPR011008">
    <property type="entry name" value="Dimeric_a/b-barrel"/>
</dbReference>
<dbReference type="SUPFAM" id="SSF54909">
    <property type="entry name" value="Dimeric alpha+beta barrel"/>
    <property type="match status" value="1"/>
</dbReference>
<organism evidence="2 3">
    <name type="scientific">Brasilonema sennae CENA114</name>
    <dbReference type="NCBI Taxonomy" id="415709"/>
    <lineage>
        <taxon>Bacteria</taxon>
        <taxon>Bacillati</taxon>
        <taxon>Cyanobacteriota</taxon>
        <taxon>Cyanophyceae</taxon>
        <taxon>Nostocales</taxon>
        <taxon>Scytonemataceae</taxon>
        <taxon>Brasilonema</taxon>
        <taxon>Bromeliae group (in: Brasilonema)</taxon>
    </lineage>
</organism>
<dbReference type="Pfam" id="PF02426">
    <property type="entry name" value="MIase"/>
    <property type="match status" value="1"/>
</dbReference>
<feature type="domain" description="Muconolactone isomerase" evidence="1">
    <location>
        <begin position="1"/>
        <end position="93"/>
    </location>
</feature>
<evidence type="ECO:0000313" key="2">
    <source>
        <dbReference type="EMBL" id="QDL10958.1"/>
    </source>
</evidence>
<dbReference type="EMBL" id="CP030118">
    <property type="protein sequence ID" value="QDL10958.1"/>
    <property type="molecule type" value="Genomic_DNA"/>
</dbReference>
<evidence type="ECO:0000259" key="1">
    <source>
        <dbReference type="Pfam" id="PF02426"/>
    </source>
</evidence>
<dbReference type="Gene3D" id="3.30.70.1060">
    <property type="entry name" value="Dimeric alpha+beta barrel"/>
    <property type="match status" value="1"/>
</dbReference>
<keyword evidence="3" id="KW-1185">Reference proteome</keyword>
<accession>A0A856MJU5</accession>
<protein>
    <recommendedName>
        <fullName evidence="1">Muconolactone isomerase domain-containing protein</fullName>
    </recommendedName>
</protein>